<dbReference type="InterPro" id="IPR039772">
    <property type="entry name" value="Bin3-like"/>
</dbReference>
<dbReference type="InterPro" id="IPR029063">
    <property type="entry name" value="SAM-dependent_MTases_sf"/>
</dbReference>
<feature type="region of interest" description="Disordered" evidence="7">
    <location>
        <begin position="488"/>
        <end position="515"/>
    </location>
</feature>
<feature type="compositionally biased region" description="Polar residues" evidence="7">
    <location>
        <begin position="325"/>
        <end position="336"/>
    </location>
</feature>
<dbReference type="GO" id="GO:0017069">
    <property type="term" value="F:snRNA binding"/>
    <property type="evidence" value="ECO:0007669"/>
    <property type="project" value="TreeGrafter"/>
</dbReference>
<evidence type="ECO:0000256" key="1">
    <source>
        <dbReference type="ARBA" id="ARBA00008361"/>
    </source>
</evidence>
<keyword evidence="3 6" id="KW-0808">Transferase</keyword>
<feature type="region of interest" description="Disordered" evidence="7">
    <location>
        <begin position="143"/>
        <end position="184"/>
    </location>
</feature>
<sequence>MDTDSEQLDSPMHCHDQVDDSSSKRNNASQSQDPAKKRDKKKSKRQSKEVVRERKRAKVNVTTVEEERSVVEATEAIATATIQSSEIDVTLKADRARAQPSQEPTLATLSLSTSSSSSSSSTPPKKALPRIVISTSLLPRILVPHQLSRPRSSTKPKPGGRRTIVAMTPPSVSKGPSTSDMPTLKDAIPTESTKIEASAGQPIFRARDIRAKAAAVDAAAAASAEGMSTSTSTSSSRHQPPRLHNNYSKSYSDTQNSRTPSQRSHYNDHHGSFREPEGGNVATAGSGLIRAKPIMVTIDGKFEFPYGNYPSYYEKRSREQKKQPSTEQMEDSSSSAAGIPERILYSPYIVMGTNSSSMDTDTGSAGQHQRQIQHFRNATPSVLFPAPRSTFPSITGNSDNDQKMKDNTQLSIQVLAKSVDLRLEFLQGSWFRGKKVLDIGCNSGLLTVFIAMHYQPMKIEGVDVDPSLIGKAQNFVLKTFSQISRQAYLQEPESSPSEEGGSSSGSSNSSNDSDPVVPYQSYFPKALQRMHGSLPIPAKTEKTQHLFPHNIELRITDWVSEGNDSGKDLIDNDAGATSSTLSITQQYDVIIGFSLTKWIHLQHGDDGLKKFFKKVYQSLTPEGIFLMEPQAHSTYKKRSKITKKMEENYKSIEFVPKKFEEYLLSPEVGFREVQLLGQSQGSAQNFNRPIYLFRK</sequence>
<evidence type="ECO:0000256" key="5">
    <source>
        <dbReference type="PROSITE-ProRule" id="PRU00848"/>
    </source>
</evidence>
<dbReference type="GO" id="GO:0008173">
    <property type="term" value="F:RNA methyltransferase activity"/>
    <property type="evidence" value="ECO:0007669"/>
    <property type="project" value="UniProtKB-UniRule"/>
</dbReference>
<reference evidence="9" key="1">
    <citation type="submission" date="2021-11" db="EMBL/GenBank/DDBJ databases">
        <authorList>
            <person name="Herlambang A."/>
            <person name="Guo Y."/>
            <person name="Takashima Y."/>
            <person name="Nishizawa T."/>
        </authorList>
    </citation>
    <scope>NUCLEOTIDE SEQUENCE</scope>
    <source>
        <strain evidence="9">E1425</strain>
    </source>
</reference>
<protein>
    <recommendedName>
        <fullName evidence="6">RNA methyltransferase</fullName>
        <ecNumber evidence="6">2.1.1.-</ecNumber>
    </recommendedName>
</protein>
<keyword evidence="4 5" id="KW-0949">S-adenosyl-L-methionine</keyword>
<evidence type="ECO:0000259" key="8">
    <source>
        <dbReference type="PROSITE" id="PS51515"/>
    </source>
</evidence>
<dbReference type="GO" id="GO:0040031">
    <property type="term" value="P:snRNA modification"/>
    <property type="evidence" value="ECO:0007669"/>
    <property type="project" value="TreeGrafter"/>
</dbReference>
<dbReference type="Proteomes" id="UP000827284">
    <property type="component" value="Unassembled WGS sequence"/>
</dbReference>
<evidence type="ECO:0000256" key="2">
    <source>
        <dbReference type="ARBA" id="ARBA00022603"/>
    </source>
</evidence>
<keyword evidence="10" id="KW-1185">Reference proteome</keyword>
<dbReference type="PANTHER" id="PTHR12315:SF0">
    <property type="entry name" value="7SK SNRNA METHYLPHOSPHATE CAPPING ENZYME"/>
    <property type="match status" value="1"/>
</dbReference>
<dbReference type="InterPro" id="IPR010675">
    <property type="entry name" value="Bin3_C"/>
</dbReference>
<evidence type="ECO:0000256" key="4">
    <source>
        <dbReference type="ARBA" id="ARBA00022691"/>
    </source>
</evidence>
<comment type="caution">
    <text evidence="9">The sequence shown here is derived from an EMBL/GenBank/DDBJ whole genome shotgun (WGS) entry which is preliminary data.</text>
</comment>
<feature type="region of interest" description="Disordered" evidence="7">
    <location>
        <begin position="1"/>
        <end position="68"/>
    </location>
</feature>
<dbReference type="EMBL" id="BQFW01000012">
    <property type="protein sequence ID" value="GJJ76115.1"/>
    <property type="molecule type" value="Genomic_DNA"/>
</dbReference>
<dbReference type="InterPro" id="IPR024160">
    <property type="entry name" value="BIN3_SAM-bd_dom"/>
</dbReference>
<dbReference type="AlphaFoldDB" id="A0A9P3HGF7"/>
<dbReference type="GO" id="GO:0032259">
    <property type="term" value="P:methylation"/>
    <property type="evidence" value="ECO:0007669"/>
    <property type="project" value="UniProtKB-KW"/>
</dbReference>
<dbReference type="PROSITE" id="PS51515">
    <property type="entry name" value="BIN3_SAM"/>
    <property type="match status" value="1"/>
</dbReference>
<feature type="compositionally biased region" description="Polar residues" evidence="7">
    <location>
        <begin position="170"/>
        <end position="181"/>
    </location>
</feature>
<dbReference type="GO" id="GO:0008171">
    <property type="term" value="F:O-methyltransferase activity"/>
    <property type="evidence" value="ECO:0007669"/>
    <property type="project" value="UniProtKB-UniRule"/>
</dbReference>
<feature type="compositionally biased region" description="Low complexity" evidence="7">
    <location>
        <begin position="104"/>
        <end position="125"/>
    </location>
</feature>
<feature type="region of interest" description="Disordered" evidence="7">
    <location>
        <begin position="93"/>
        <end position="128"/>
    </location>
</feature>
<reference evidence="9" key="2">
    <citation type="journal article" date="2022" name="Microbiol. Resour. Announc.">
        <title>Whole-Genome Sequence of Entomortierella parvispora E1425, a Mucoromycotan Fungus Associated with Burkholderiaceae-Related Endosymbiotic Bacteria.</title>
        <authorList>
            <person name="Herlambang A."/>
            <person name="Guo Y."/>
            <person name="Takashima Y."/>
            <person name="Narisawa K."/>
            <person name="Ohta H."/>
            <person name="Nishizawa T."/>
        </authorList>
    </citation>
    <scope>NUCLEOTIDE SEQUENCE</scope>
    <source>
        <strain evidence="9">E1425</strain>
    </source>
</reference>
<dbReference type="OrthoDB" id="540004at2759"/>
<dbReference type="CDD" id="cd02440">
    <property type="entry name" value="AdoMet_MTases"/>
    <property type="match status" value="1"/>
</dbReference>
<dbReference type="PANTHER" id="PTHR12315">
    <property type="entry name" value="BICOID-INTERACTING PROTEIN RELATED"/>
    <property type="match status" value="1"/>
</dbReference>
<evidence type="ECO:0000256" key="3">
    <source>
        <dbReference type="ARBA" id="ARBA00022679"/>
    </source>
</evidence>
<feature type="compositionally biased region" description="Polar residues" evidence="7">
    <location>
        <begin position="245"/>
        <end position="264"/>
    </location>
</feature>
<feature type="domain" description="Bin3-type SAM" evidence="8">
    <location>
        <begin position="420"/>
        <end position="695"/>
    </location>
</feature>
<evidence type="ECO:0000256" key="7">
    <source>
        <dbReference type="SAM" id="MobiDB-lite"/>
    </source>
</evidence>
<feature type="region of interest" description="Disordered" evidence="7">
    <location>
        <begin position="222"/>
        <end position="281"/>
    </location>
</feature>
<feature type="compositionally biased region" description="Low complexity" evidence="7">
    <location>
        <begin position="491"/>
        <end position="515"/>
    </location>
</feature>
<feature type="region of interest" description="Disordered" evidence="7">
    <location>
        <begin position="315"/>
        <end position="337"/>
    </location>
</feature>
<comment type="similarity">
    <text evidence="1 6">Belongs to the methyltransferase superfamily.</text>
</comment>
<feature type="compositionally biased region" description="Basic and acidic residues" evidence="7">
    <location>
        <begin position="315"/>
        <end position="324"/>
    </location>
</feature>
<dbReference type="Gene3D" id="3.40.50.150">
    <property type="entry name" value="Vaccinia Virus protein VP39"/>
    <property type="match status" value="1"/>
</dbReference>
<name>A0A9P3HGF7_9FUNG</name>
<keyword evidence="2 6" id="KW-0489">Methyltransferase</keyword>
<proteinExistence type="inferred from homology"/>
<dbReference type="Pfam" id="PF06859">
    <property type="entry name" value="Bin3"/>
    <property type="match status" value="1"/>
</dbReference>
<feature type="compositionally biased region" description="Basic and acidic residues" evidence="7">
    <location>
        <begin position="265"/>
        <end position="277"/>
    </location>
</feature>
<feature type="compositionally biased region" description="Low complexity" evidence="7">
    <location>
        <begin position="222"/>
        <end position="236"/>
    </location>
</feature>
<dbReference type="EC" id="2.1.1.-" evidence="6"/>
<dbReference type="SUPFAM" id="SSF53335">
    <property type="entry name" value="S-adenosyl-L-methionine-dependent methyltransferases"/>
    <property type="match status" value="1"/>
</dbReference>
<evidence type="ECO:0000256" key="6">
    <source>
        <dbReference type="RuleBase" id="RU367087"/>
    </source>
</evidence>
<feature type="compositionally biased region" description="Polar residues" evidence="7">
    <location>
        <begin position="24"/>
        <end position="33"/>
    </location>
</feature>
<feature type="compositionally biased region" description="Basic and acidic residues" evidence="7">
    <location>
        <begin position="12"/>
        <end position="23"/>
    </location>
</feature>
<gene>
    <name evidence="9" type="ORF">EMPS_08474</name>
</gene>
<evidence type="ECO:0000313" key="10">
    <source>
        <dbReference type="Proteomes" id="UP000827284"/>
    </source>
</evidence>
<evidence type="ECO:0000313" key="9">
    <source>
        <dbReference type="EMBL" id="GJJ76115.1"/>
    </source>
</evidence>
<organism evidence="9 10">
    <name type="scientific">Entomortierella parvispora</name>
    <dbReference type="NCBI Taxonomy" id="205924"/>
    <lineage>
        <taxon>Eukaryota</taxon>
        <taxon>Fungi</taxon>
        <taxon>Fungi incertae sedis</taxon>
        <taxon>Mucoromycota</taxon>
        <taxon>Mortierellomycotina</taxon>
        <taxon>Mortierellomycetes</taxon>
        <taxon>Mortierellales</taxon>
        <taxon>Mortierellaceae</taxon>
        <taxon>Entomortierella</taxon>
    </lineage>
</organism>
<accession>A0A9P3HGF7</accession>